<dbReference type="Gene3D" id="3.30.40.10">
    <property type="entry name" value="Zinc/RING finger domain, C3HC4 (zinc finger)"/>
    <property type="match status" value="1"/>
</dbReference>
<dbReference type="Proteomes" id="UP001642260">
    <property type="component" value="Unassembled WGS sequence"/>
</dbReference>
<proteinExistence type="predicted"/>
<keyword evidence="3" id="KW-1185">Reference proteome</keyword>
<evidence type="ECO:0000313" key="2">
    <source>
        <dbReference type="EMBL" id="CAH8378927.1"/>
    </source>
</evidence>
<reference evidence="2 3" key="1">
    <citation type="submission" date="2022-03" db="EMBL/GenBank/DDBJ databases">
        <authorList>
            <person name="Macdonald S."/>
            <person name="Ahmed S."/>
            <person name="Newling K."/>
        </authorList>
    </citation>
    <scope>NUCLEOTIDE SEQUENCE [LARGE SCALE GENOMIC DNA]</scope>
</reference>
<comment type="caution">
    <text evidence="2">The sequence shown here is derived from an EMBL/GenBank/DDBJ whole genome shotgun (WGS) entry which is preliminary data.</text>
</comment>
<dbReference type="Pfam" id="PF07800">
    <property type="entry name" value="DUF1644"/>
    <property type="match status" value="1"/>
</dbReference>
<dbReference type="PANTHER" id="PTHR31197:SF26">
    <property type="entry name" value="RING-TYPE DOMAIN-CONTAINING PROTEIN"/>
    <property type="match status" value="1"/>
</dbReference>
<organism evidence="2 3">
    <name type="scientific">Eruca vesicaria subsp. sativa</name>
    <name type="common">Garden rocket</name>
    <name type="synonym">Eruca sativa</name>
    <dbReference type="NCBI Taxonomy" id="29727"/>
    <lineage>
        <taxon>Eukaryota</taxon>
        <taxon>Viridiplantae</taxon>
        <taxon>Streptophyta</taxon>
        <taxon>Embryophyta</taxon>
        <taxon>Tracheophyta</taxon>
        <taxon>Spermatophyta</taxon>
        <taxon>Magnoliopsida</taxon>
        <taxon>eudicotyledons</taxon>
        <taxon>Gunneridae</taxon>
        <taxon>Pentapetalae</taxon>
        <taxon>rosids</taxon>
        <taxon>malvids</taxon>
        <taxon>Brassicales</taxon>
        <taxon>Brassicaceae</taxon>
        <taxon>Brassiceae</taxon>
        <taxon>Eruca</taxon>
    </lineage>
</organism>
<sequence length="277" mass="31883">MHSHDRYLLSFFTASDETLFSEKKKQELIRPKEKMPKERRVLSVTSNRTRVSPYPLRSSRTKKEEEPELPIQTEGPTQWEDVRCVICQEPPHNAVLLRCSSSSTGCRAYMCDTSARHTNCFKQYRVKNRNRRTKALSCPYCRGEVYETMKVSGAVKYMNAKPRCCTFEGCEFSGSYSQLKSHLKAKHPGFTGYVVDERRHREWELMQRAAEYREVLAAAGIPHRPDAVTQYSLPQNPVTEVNGVVHGHIPYPRPQYRYPPNPVVRISLQLSLSLGVS</sequence>
<accession>A0ABC8L9U5</accession>
<protein>
    <submittedName>
        <fullName evidence="2">Uncharacterized protein</fullName>
    </submittedName>
</protein>
<dbReference type="EMBL" id="CAKOAT010482931">
    <property type="protein sequence ID" value="CAH8378927.1"/>
    <property type="molecule type" value="Genomic_DNA"/>
</dbReference>
<dbReference type="InterPro" id="IPR012866">
    <property type="entry name" value="DUF1644"/>
</dbReference>
<feature type="compositionally biased region" description="Basic and acidic residues" evidence="1">
    <location>
        <begin position="32"/>
        <end position="41"/>
    </location>
</feature>
<evidence type="ECO:0000313" key="3">
    <source>
        <dbReference type="Proteomes" id="UP001642260"/>
    </source>
</evidence>
<dbReference type="AlphaFoldDB" id="A0ABC8L9U5"/>
<name>A0ABC8L9U5_ERUVS</name>
<dbReference type="InterPro" id="IPR013083">
    <property type="entry name" value="Znf_RING/FYVE/PHD"/>
</dbReference>
<dbReference type="PANTHER" id="PTHR31197">
    <property type="entry name" value="OS01G0612600 PROTEIN"/>
    <property type="match status" value="1"/>
</dbReference>
<evidence type="ECO:0000256" key="1">
    <source>
        <dbReference type="SAM" id="MobiDB-lite"/>
    </source>
</evidence>
<feature type="region of interest" description="Disordered" evidence="1">
    <location>
        <begin position="32"/>
        <end position="72"/>
    </location>
</feature>
<gene>
    <name evidence="2" type="ORF">ERUC_LOCUS32788</name>
</gene>